<evidence type="ECO:0000313" key="2">
    <source>
        <dbReference type="EMBL" id="MEZ6855125.1"/>
    </source>
</evidence>
<proteinExistence type="predicted"/>
<evidence type="ECO:0000256" key="1">
    <source>
        <dbReference type="SAM" id="Coils"/>
    </source>
</evidence>
<reference evidence="2 3" key="1">
    <citation type="submission" date="2024-07" db="EMBL/GenBank/DDBJ databases">
        <title>Active virus-host system and metabolic interactions in a Lokiarchaeon culture.</title>
        <authorList>
            <person name="Ponce Toledo R.I."/>
            <person name="Rodrigues Oliveira T."/>
            <person name="Schleper C."/>
        </authorList>
    </citation>
    <scope>NUCLEOTIDE SEQUENCE [LARGE SCALE GENOMIC DNA]</scope>
    <source>
        <strain evidence="2 3">B35</strain>
    </source>
</reference>
<feature type="non-terminal residue" evidence="2">
    <location>
        <position position="1"/>
    </location>
</feature>
<comment type="caution">
    <text evidence="2">The sequence shown here is derived from an EMBL/GenBank/DDBJ whole genome shotgun (WGS) entry which is preliminary data.</text>
</comment>
<keyword evidence="3" id="KW-1185">Reference proteome</keyword>
<keyword evidence="1" id="KW-0175">Coiled coil</keyword>
<protein>
    <submittedName>
        <fullName evidence="2">P-type conjugative transfer protein TrbJ</fullName>
    </submittedName>
</protein>
<evidence type="ECO:0000313" key="3">
    <source>
        <dbReference type="Proteomes" id="UP001568358"/>
    </source>
</evidence>
<feature type="coiled-coil region" evidence="1">
    <location>
        <begin position="36"/>
        <end position="70"/>
    </location>
</feature>
<name>A0ABV4JWK1_9BACT</name>
<sequence length="79" mass="8997">LLSTPKGRMEAIQAGNKLAAIQIKEAQETRALMATYLQQEMARTQKKEKVEQVQEEAKRRLLKVNKLESSNIPVTNNNF</sequence>
<dbReference type="EMBL" id="JBFSOO010000033">
    <property type="protein sequence ID" value="MEZ6855125.1"/>
    <property type="molecule type" value="Genomic_DNA"/>
</dbReference>
<gene>
    <name evidence="2" type="ORF">AB2Z07_16785</name>
</gene>
<dbReference type="Proteomes" id="UP001568358">
    <property type="component" value="Unassembled WGS sequence"/>
</dbReference>
<accession>A0ABV4JWK1</accession>
<organism evidence="2 3">
    <name type="scientific">Halodesulfovibrio aestuarii</name>
    <dbReference type="NCBI Taxonomy" id="126333"/>
    <lineage>
        <taxon>Bacteria</taxon>
        <taxon>Pseudomonadati</taxon>
        <taxon>Thermodesulfobacteriota</taxon>
        <taxon>Desulfovibrionia</taxon>
        <taxon>Desulfovibrionales</taxon>
        <taxon>Desulfovibrionaceae</taxon>
        <taxon>Halodesulfovibrio</taxon>
    </lineage>
</organism>